<dbReference type="PANTHER" id="PTHR42031:SF1">
    <property type="entry name" value="KEY LIME PATHOGENICITY PROTEIN"/>
    <property type="match status" value="1"/>
</dbReference>
<feature type="compositionally biased region" description="Polar residues" evidence="1">
    <location>
        <begin position="47"/>
        <end position="68"/>
    </location>
</feature>
<protein>
    <submittedName>
        <fullName evidence="3">Key lime pathogenicity</fullName>
    </submittedName>
</protein>
<organism evidence="3 4">
    <name type="scientific">Trichoderma cornu-damae</name>
    <dbReference type="NCBI Taxonomy" id="654480"/>
    <lineage>
        <taxon>Eukaryota</taxon>
        <taxon>Fungi</taxon>
        <taxon>Dikarya</taxon>
        <taxon>Ascomycota</taxon>
        <taxon>Pezizomycotina</taxon>
        <taxon>Sordariomycetes</taxon>
        <taxon>Hypocreomycetidae</taxon>
        <taxon>Hypocreales</taxon>
        <taxon>Hypocreaceae</taxon>
        <taxon>Trichoderma</taxon>
    </lineage>
</organism>
<feature type="region of interest" description="Disordered" evidence="1">
    <location>
        <begin position="421"/>
        <end position="442"/>
    </location>
</feature>
<feature type="region of interest" description="Disordered" evidence="1">
    <location>
        <begin position="45"/>
        <end position="97"/>
    </location>
</feature>
<dbReference type="EMBL" id="JAIWOZ010000006">
    <property type="protein sequence ID" value="KAH6603860.1"/>
    <property type="molecule type" value="Genomic_DNA"/>
</dbReference>
<keyword evidence="4" id="KW-1185">Reference proteome</keyword>
<gene>
    <name evidence="3" type="ORF">Trco_007306</name>
</gene>
<dbReference type="AlphaFoldDB" id="A0A9P8QE89"/>
<evidence type="ECO:0000259" key="2">
    <source>
        <dbReference type="Pfam" id="PF25438"/>
    </source>
</evidence>
<comment type="caution">
    <text evidence="3">The sequence shown here is derived from an EMBL/GenBank/DDBJ whole genome shotgun (WGS) entry which is preliminary data.</text>
</comment>
<dbReference type="Proteomes" id="UP000827724">
    <property type="component" value="Unassembled WGS sequence"/>
</dbReference>
<sequence length="582" mass="62476">MDLRPCSPEDQLRLETEAGLLCLPGFAPHSAAFAGRALVFPHASHGLANQNGHSSPRQQRRALSQTTLAPPPPMHRNMSNRSEPVMPAHGPRAPVPAPGGRRVGHEMLAAAPLPRVCEDPPLPDVGMTPDAFIATYLSSTGTNLSPQDMFSSNTLSAPPSMISASSAAEAPHPMTRENSYVYTSPGISMVSMASYTAHTADALFGQAMSPFQPPEGSCKSSWKSSDLDHALLAIGDSFSFPASQQYAAAENQALLSPTCALMEREDSAASVESTRSTASHVQRRAKAARERVLQASQTTSIAPMPRALPRSAAPPPAACEGRTLHEGGRAKQRPRPPKLQCSQCSEYPEGFRGDHELRRHVSAKHVDVVKKFVCRDPAEAGIHTELKVLYPLSRCKACASGKQYGAYYNAAAHLRRTHFRVRPSRGKARAPMSERRGGRGGGDWPPMAELKAWFQEVLVPGDGSFSLGAGGDDPPDDDSISLEAEEALFEPASHMDSNPDPLGCGDIYGSFYGHDFSPSDMPTSYVDQSGQAAGGLAMMSELSDRDIDLSASSQESVASYPFPNMENVSFDDLWMMRALTPI</sequence>
<evidence type="ECO:0000256" key="1">
    <source>
        <dbReference type="SAM" id="MobiDB-lite"/>
    </source>
</evidence>
<name>A0A9P8QE89_9HYPO</name>
<feature type="compositionally biased region" description="Polar residues" evidence="1">
    <location>
        <begin position="270"/>
        <end position="280"/>
    </location>
</feature>
<feature type="region of interest" description="Disordered" evidence="1">
    <location>
        <begin position="266"/>
        <end position="289"/>
    </location>
</feature>
<reference evidence="3" key="1">
    <citation type="submission" date="2021-08" db="EMBL/GenBank/DDBJ databases">
        <title>Chromosome-Level Trichoderma cornu-damae using Hi-C Data.</title>
        <authorList>
            <person name="Kim C.S."/>
        </authorList>
    </citation>
    <scope>NUCLEOTIDE SEQUENCE</scope>
    <source>
        <strain evidence="3">KA19-0412C</strain>
    </source>
</reference>
<evidence type="ECO:0000313" key="4">
    <source>
        <dbReference type="Proteomes" id="UP000827724"/>
    </source>
</evidence>
<dbReference type="PANTHER" id="PTHR42031">
    <property type="entry name" value="KEY LIME PATHOGENICITY PROTEIN"/>
    <property type="match status" value="1"/>
</dbReference>
<dbReference type="InterPro" id="IPR057218">
    <property type="entry name" value="DUF7896"/>
</dbReference>
<proteinExistence type="predicted"/>
<dbReference type="OrthoDB" id="5377599at2759"/>
<evidence type="ECO:0000313" key="3">
    <source>
        <dbReference type="EMBL" id="KAH6603860.1"/>
    </source>
</evidence>
<feature type="region of interest" description="Disordered" evidence="1">
    <location>
        <begin position="305"/>
        <end position="341"/>
    </location>
</feature>
<feature type="domain" description="DUF7896" evidence="2">
    <location>
        <begin position="369"/>
        <end position="457"/>
    </location>
</feature>
<accession>A0A9P8QE89</accession>
<dbReference type="Pfam" id="PF25438">
    <property type="entry name" value="DUF7896"/>
    <property type="match status" value="1"/>
</dbReference>